<name>L0P1Q7_PHYED</name>
<proteinExistence type="predicted"/>
<organism evidence="2">
    <name type="scientific">Phyllostachys edulis</name>
    <name type="common">Tortoise shell bamboo</name>
    <name type="synonym">Bambusa edulis</name>
    <dbReference type="NCBI Taxonomy" id="38705"/>
    <lineage>
        <taxon>Eukaryota</taxon>
        <taxon>Viridiplantae</taxon>
        <taxon>Streptophyta</taxon>
        <taxon>Embryophyta</taxon>
        <taxon>Tracheophyta</taxon>
        <taxon>Spermatophyta</taxon>
        <taxon>Magnoliopsida</taxon>
        <taxon>Liliopsida</taxon>
        <taxon>Poales</taxon>
        <taxon>Poaceae</taxon>
        <taxon>BOP clade</taxon>
        <taxon>Bambusoideae</taxon>
        <taxon>Arundinarodae</taxon>
        <taxon>Arundinarieae</taxon>
        <taxon>Arundinariinae</taxon>
        <taxon>Phyllostachys</taxon>
    </lineage>
</organism>
<feature type="region of interest" description="Disordered" evidence="1">
    <location>
        <begin position="36"/>
        <end position="57"/>
    </location>
</feature>
<sequence>MDPLGSWMLLAPPGPAATHQSRRSVAGLLPLGSGLRTGLQPHGSSRTQQWVKRPGQWADGPPKVLGLAQHYLGPGHYCSPLSACHCSFAISRAQLFINVITVHSRKTVMTSMTKLRKTPNNTKY</sequence>
<gene>
    <name evidence="2" type="primary">PH01B035L11.24</name>
</gene>
<dbReference type="AlphaFoldDB" id="L0P1Q7"/>
<reference evidence="2" key="1">
    <citation type="submission" date="2012-05" db="EMBL/GenBank/DDBJ databases">
        <authorList>
            <person name="Han B."/>
            <person name="Lu Y."/>
            <person name="Feng Q."/>
            <person name="Zhao Q."/>
            <person name="Lu T.T."/>
            <person name="Li Y."/>
            <person name="Liu K.Y."/>
            <person name="Huang X.H."/>
            <person name="Fan D.L."/>
            <person name="Weng Q.J."/>
            <person name="Zhang L."/>
            <person name="Lu Y.Q."/>
            <person name="Guo Y.L."/>
            <person name="Li W.J."/>
            <person name="Zhou C.C."/>
            <person name="Lu H.Y."/>
            <person name="Huang T."/>
            <person name="Zhu C.R."/>
            <person name="Zhao Y."/>
            <person name="Hu T."/>
            <person name="Yao N."/>
        </authorList>
    </citation>
    <scope>NUCLEOTIDE SEQUENCE</scope>
</reference>
<accession>L0P1Q7</accession>
<evidence type="ECO:0000313" key="2">
    <source>
        <dbReference type="EMBL" id="CCI55379.1"/>
    </source>
</evidence>
<dbReference type="EMBL" id="FO203441">
    <property type="protein sequence ID" value="CCI55379.1"/>
    <property type="molecule type" value="Genomic_DNA"/>
</dbReference>
<protein>
    <submittedName>
        <fullName evidence="2">PH01B035L11.24 protein</fullName>
    </submittedName>
</protein>
<evidence type="ECO:0000256" key="1">
    <source>
        <dbReference type="SAM" id="MobiDB-lite"/>
    </source>
</evidence>